<evidence type="ECO:0000256" key="5">
    <source>
        <dbReference type="ARBA" id="ARBA00022679"/>
    </source>
</evidence>
<dbReference type="GO" id="GO:0006633">
    <property type="term" value="P:fatty acid biosynthetic process"/>
    <property type="evidence" value="ECO:0007669"/>
    <property type="project" value="UniProtKB-KW"/>
</dbReference>
<sequence length="342" mass="35890">MNIGVLGTGSYLPAETVSNSLVAERAGVTDEWIVRKTGIRSRRYAAETEATSDLAVAAAESALRAAGIAAEQLSWVVVATSTPDHPQPATACLVQYRLGAHRAAAFDVNSVCSGFVFALETAARLLSPSRVPGPGPMPTAPGYALVIGADVYSRIIDRADRRTAVLFGDGAGAVVLGPVRPGRGLIGSRLTSHGDQHDLIHVEAGGSRLPASEKTLADGAHWFKMRGRAVSEFVARELPQAVRALLSTYGVDPARVDHFIPHQANGVMLRDAFPRLGLDRAKLHLTVDEHGNTSAASIPLALDTVCRAGAFRDGELLLLAGFGGGMSVGSALLHWDGDANPR</sequence>
<keyword evidence="9" id="KW-0012">Acyltransferase</keyword>
<dbReference type="InterPro" id="IPR013751">
    <property type="entry name" value="ACP_syn_III_N"/>
</dbReference>
<dbReference type="EMBL" id="CP002047">
    <property type="protein sequence ID" value="ADI04499.1"/>
    <property type="molecule type" value="Genomic_DNA"/>
</dbReference>
<dbReference type="Proteomes" id="UP000000377">
    <property type="component" value="Chromosome"/>
</dbReference>
<dbReference type="Pfam" id="PF08545">
    <property type="entry name" value="ACP_syn_III"/>
    <property type="match status" value="1"/>
</dbReference>
<comment type="similarity">
    <text evidence="2">Belongs to the thiolase-like superfamily. FabH family.</text>
</comment>
<evidence type="ECO:0000313" key="13">
    <source>
        <dbReference type="Proteomes" id="UP000000377"/>
    </source>
</evidence>
<feature type="domain" description="Beta-ketoacyl-[acyl-carrier-protein] synthase III C-terminal" evidence="10">
    <location>
        <begin position="247"/>
        <end position="335"/>
    </location>
</feature>
<dbReference type="NCBIfam" id="NF006829">
    <property type="entry name" value="PRK09352.1"/>
    <property type="match status" value="1"/>
</dbReference>
<dbReference type="InterPro" id="IPR013747">
    <property type="entry name" value="ACP_syn_III_C"/>
</dbReference>
<keyword evidence="4" id="KW-0444">Lipid biosynthesis</keyword>
<dbReference type="PANTHER" id="PTHR34069:SF2">
    <property type="entry name" value="BETA-KETOACYL-[ACYL-CARRIER-PROTEIN] SYNTHASE III"/>
    <property type="match status" value="1"/>
</dbReference>
<evidence type="ECO:0000313" key="12">
    <source>
        <dbReference type="EMBL" id="ADI04499.1"/>
    </source>
</evidence>
<dbReference type="InterPro" id="IPR016039">
    <property type="entry name" value="Thiolase-like"/>
</dbReference>
<dbReference type="GO" id="GO:0044550">
    <property type="term" value="P:secondary metabolite biosynthetic process"/>
    <property type="evidence" value="ECO:0007669"/>
    <property type="project" value="TreeGrafter"/>
</dbReference>
<dbReference type="HOGENOM" id="CLU_039592_3_1_11"/>
<dbReference type="RefSeq" id="WP_014173978.1">
    <property type="nucleotide sequence ID" value="NC_016582.1"/>
</dbReference>
<dbReference type="Gene3D" id="3.40.47.10">
    <property type="match status" value="1"/>
</dbReference>
<dbReference type="PANTHER" id="PTHR34069">
    <property type="entry name" value="3-OXOACYL-[ACYL-CARRIER-PROTEIN] SYNTHASE 3"/>
    <property type="match status" value="1"/>
</dbReference>
<keyword evidence="3" id="KW-0963">Cytoplasm</keyword>
<dbReference type="SUPFAM" id="SSF53901">
    <property type="entry name" value="Thiolase-like"/>
    <property type="match status" value="1"/>
</dbReference>
<evidence type="ECO:0000256" key="8">
    <source>
        <dbReference type="ARBA" id="ARBA00023160"/>
    </source>
</evidence>
<accession>D7CC04</accession>
<reference evidence="12 13" key="1">
    <citation type="journal article" date="2010" name="J. Bacteriol.">
        <title>Genome sequence of the milbemycin-producing bacterium Streptomyces bingchenggensis.</title>
        <authorList>
            <person name="Wang X.J."/>
            <person name="Yan Y.J."/>
            <person name="Zhang B."/>
            <person name="An J."/>
            <person name="Wang J.J."/>
            <person name="Tian J."/>
            <person name="Jiang L."/>
            <person name="Chen Y.H."/>
            <person name="Huang S.X."/>
            <person name="Yin M."/>
            <person name="Zhang J."/>
            <person name="Gao A.L."/>
            <person name="Liu C.X."/>
            <person name="Zhu Z.X."/>
            <person name="Xiang W.S."/>
        </authorList>
    </citation>
    <scope>NUCLEOTIDE SEQUENCE [LARGE SCALE GENOMIC DNA]</scope>
    <source>
        <strain evidence="12 13">BCW-1</strain>
    </source>
</reference>
<evidence type="ECO:0000259" key="11">
    <source>
        <dbReference type="Pfam" id="PF08545"/>
    </source>
</evidence>
<keyword evidence="8" id="KW-0275">Fatty acid biosynthesis</keyword>
<keyword evidence="7" id="KW-0443">Lipid metabolism</keyword>
<feature type="domain" description="Beta-ketoacyl-[acyl-carrier-protein] synthase III N-terminal" evidence="11">
    <location>
        <begin position="106"/>
        <end position="194"/>
    </location>
</feature>
<protein>
    <submittedName>
        <fullName evidence="12">3-oxoacyl-(Acyl-carrier-protein) synthase 3</fullName>
    </submittedName>
</protein>
<keyword evidence="6" id="KW-0276">Fatty acid metabolism</keyword>
<comment type="pathway">
    <text evidence="1">Lipid metabolism.</text>
</comment>
<dbReference type="eggNOG" id="COG0332">
    <property type="taxonomic scope" value="Bacteria"/>
</dbReference>
<keyword evidence="5" id="KW-0808">Transferase</keyword>
<dbReference type="Pfam" id="PF08541">
    <property type="entry name" value="ACP_syn_III_C"/>
    <property type="match status" value="1"/>
</dbReference>
<dbReference type="AlphaFoldDB" id="D7CC04"/>
<dbReference type="STRING" id="749414.SBI_01378"/>
<dbReference type="KEGG" id="sbh:SBI_01378"/>
<evidence type="ECO:0000256" key="3">
    <source>
        <dbReference type="ARBA" id="ARBA00022490"/>
    </source>
</evidence>
<evidence type="ECO:0000259" key="10">
    <source>
        <dbReference type="Pfam" id="PF08541"/>
    </source>
</evidence>
<organism evidence="12 13">
    <name type="scientific">Streptomyces bingchenggensis (strain BCW-1)</name>
    <dbReference type="NCBI Taxonomy" id="749414"/>
    <lineage>
        <taxon>Bacteria</taxon>
        <taxon>Bacillati</taxon>
        <taxon>Actinomycetota</taxon>
        <taxon>Actinomycetes</taxon>
        <taxon>Kitasatosporales</taxon>
        <taxon>Streptomycetaceae</taxon>
        <taxon>Streptomyces</taxon>
    </lineage>
</organism>
<dbReference type="NCBIfam" id="TIGR00747">
    <property type="entry name" value="fabH"/>
    <property type="match status" value="1"/>
</dbReference>
<name>D7CC04_STRBB</name>
<dbReference type="InterPro" id="IPR004655">
    <property type="entry name" value="FabH"/>
</dbReference>
<evidence type="ECO:0000256" key="6">
    <source>
        <dbReference type="ARBA" id="ARBA00022832"/>
    </source>
</evidence>
<dbReference type="GO" id="GO:0004315">
    <property type="term" value="F:3-oxoacyl-[acyl-carrier-protein] synthase activity"/>
    <property type="evidence" value="ECO:0007669"/>
    <property type="project" value="InterPro"/>
</dbReference>
<evidence type="ECO:0000256" key="1">
    <source>
        <dbReference type="ARBA" id="ARBA00005189"/>
    </source>
</evidence>
<dbReference type="CDD" id="cd00830">
    <property type="entry name" value="KAS_III"/>
    <property type="match status" value="1"/>
</dbReference>
<dbReference type="PATRIC" id="fig|749414.3.peg.1413"/>
<keyword evidence="13" id="KW-1185">Reference proteome</keyword>
<evidence type="ECO:0000256" key="9">
    <source>
        <dbReference type="ARBA" id="ARBA00023315"/>
    </source>
</evidence>
<evidence type="ECO:0000256" key="7">
    <source>
        <dbReference type="ARBA" id="ARBA00023098"/>
    </source>
</evidence>
<proteinExistence type="inferred from homology"/>
<evidence type="ECO:0000256" key="4">
    <source>
        <dbReference type="ARBA" id="ARBA00022516"/>
    </source>
</evidence>
<evidence type="ECO:0000256" key="2">
    <source>
        <dbReference type="ARBA" id="ARBA00008642"/>
    </source>
</evidence>
<gene>
    <name evidence="12" type="ordered locus">SBI_01378</name>
</gene>